<evidence type="ECO:0000256" key="11">
    <source>
        <dbReference type="ARBA" id="ARBA00023136"/>
    </source>
</evidence>
<keyword evidence="3" id="KW-0145">Chemotaxis</keyword>
<evidence type="ECO:0000256" key="4">
    <source>
        <dbReference type="ARBA" id="ARBA00022553"/>
    </source>
</evidence>
<dbReference type="GO" id="GO:0008046">
    <property type="term" value="F:axon guidance receptor activity"/>
    <property type="evidence" value="ECO:0007669"/>
    <property type="project" value="InterPro"/>
</dbReference>
<name>A0AAD9DYQ4_9TELE</name>
<dbReference type="InterPro" id="IPR013783">
    <property type="entry name" value="Ig-like_fold"/>
</dbReference>
<evidence type="ECO:0000313" key="21">
    <source>
        <dbReference type="Proteomes" id="UP001239994"/>
    </source>
</evidence>
<evidence type="ECO:0000256" key="1">
    <source>
        <dbReference type="ARBA" id="ARBA00004479"/>
    </source>
</evidence>
<feature type="region of interest" description="Disordered" evidence="17">
    <location>
        <begin position="2443"/>
        <end position="2511"/>
    </location>
</feature>
<evidence type="ECO:0000313" key="20">
    <source>
        <dbReference type="EMBL" id="KAK1800520.1"/>
    </source>
</evidence>
<dbReference type="InterPro" id="IPR003598">
    <property type="entry name" value="Ig_sub2"/>
</dbReference>
<feature type="compositionally biased region" description="Polar residues" evidence="17">
    <location>
        <begin position="2570"/>
        <end position="2581"/>
    </location>
</feature>
<feature type="compositionally biased region" description="Acidic residues" evidence="17">
    <location>
        <begin position="2623"/>
        <end position="2636"/>
    </location>
</feature>
<evidence type="ECO:0000256" key="9">
    <source>
        <dbReference type="ARBA" id="ARBA00022902"/>
    </source>
</evidence>
<comment type="similarity">
    <text evidence="16">Belongs to the immunoglobulin superfamily. ROBO family.</text>
</comment>
<feature type="compositionally biased region" description="Low complexity" evidence="17">
    <location>
        <begin position="2789"/>
        <end position="2798"/>
    </location>
</feature>
<evidence type="ECO:0000259" key="18">
    <source>
        <dbReference type="PROSITE" id="PS50835"/>
    </source>
</evidence>
<keyword evidence="7" id="KW-0677">Repeat</keyword>
<keyword evidence="6" id="KW-0732">Signal</keyword>
<feature type="non-terminal residue" evidence="20">
    <location>
        <position position="1"/>
    </location>
</feature>
<dbReference type="FunFam" id="2.60.40.10:FF:000058">
    <property type="entry name" value="roundabout homolog 2 isoform X3"/>
    <property type="match status" value="1"/>
</dbReference>
<feature type="compositionally biased region" description="Basic and acidic residues" evidence="17">
    <location>
        <begin position="2852"/>
        <end position="2866"/>
    </location>
</feature>
<dbReference type="SMART" id="SM00408">
    <property type="entry name" value="IGc2"/>
    <property type="match status" value="5"/>
</dbReference>
<dbReference type="CDD" id="cd05725">
    <property type="entry name" value="IgI_3_Robo"/>
    <property type="match status" value="1"/>
</dbReference>
<dbReference type="FunFam" id="2.60.40.10:FF:000043">
    <property type="entry name" value="roundabout homolog 2 isoform X2"/>
    <property type="match status" value="1"/>
</dbReference>
<feature type="region of interest" description="Disordered" evidence="17">
    <location>
        <begin position="823"/>
        <end position="865"/>
    </location>
</feature>
<feature type="compositionally biased region" description="Basic residues" evidence="17">
    <location>
        <begin position="2774"/>
        <end position="2785"/>
    </location>
</feature>
<dbReference type="SUPFAM" id="SSF49265">
    <property type="entry name" value="Fibronectin type III"/>
    <property type="match status" value="2"/>
</dbReference>
<feature type="compositionally biased region" description="Gly residues" evidence="17">
    <location>
        <begin position="2739"/>
        <end position="2751"/>
    </location>
</feature>
<feature type="compositionally biased region" description="Low complexity" evidence="17">
    <location>
        <begin position="2699"/>
        <end position="2713"/>
    </location>
</feature>
<evidence type="ECO:0000256" key="16">
    <source>
        <dbReference type="ARBA" id="ARBA00061206"/>
    </source>
</evidence>
<protein>
    <recommendedName>
        <fullName evidence="22">Roundabout guidance receptor 1</fullName>
    </recommendedName>
</protein>
<feature type="region of interest" description="Disordered" evidence="17">
    <location>
        <begin position="1212"/>
        <end position="1232"/>
    </location>
</feature>
<dbReference type="Gene3D" id="2.60.40.10">
    <property type="entry name" value="Immunoglobulins"/>
    <property type="match status" value="8"/>
</dbReference>
<evidence type="ECO:0000256" key="8">
    <source>
        <dbReference type="ARBA" id="ARBA00022782"/>
    </source>
</evidence>
<feature type="compositionally biased region" description="Basic residues" evidence="17">
    <location>
        <begin position="2867"/>
        <end position="2879"/>
    </location>
</feature>
<feature type="region of interest" description="Disordered" evidence="17">
    <location>
        <begin position="25"/>
        <end position="46"/>
    </location>
</feature>
<dbReference type="GO" id="GO:0016020">
    <property type="term" value="C:membrane"/>
    <property type="evidence" value="ECO:0007669"/>
    <property type="project" value="UniProtKB-SubCell"/>
</dbReference>
<feature type="region of interest" description="Disordered" evidence="17">
    <location>
        <begin position="2539"/>
        <end position="2713"/>
    </location>
</feature>
<dbReference type="CDD" id="cd00063">
    <property type="entry name" value="FN3"/>
    <property type="match status" value="3"/>
</dbReference>
<feature type="domain" description="Fibronectin type-III" evidence="19">
    <location>
        <begin position="2095"/>
        <end position="2191"/>
    </location>
</feature>
<feature type="domain" description="Fibronectin type-III" evidence="19">
    <location>
        <begin position="1992"/>
        <end position="2090"/>
    </location>
</feature>
<keyword evidence="5" id="KW-0812">Transmembrane</keyword>
<accession>A0AAD9DYQ4</accession>
<keyword evidence="12" id="KW-1015">Disulfide bond</keyword>
<feature type="compositionally biased region" description="Polar residues" evidence="17">
    <location>
        <begin position="2670"/>
        <end position="2686"/>
    </location>
</feature>
<feature type="compositionally biased region" description="Polar residues" evidence="17">
    <location>
        <begin position="2761"/>
        <end position="2770"/>
    </location>
</feature>
<dbReference type="InterPro" id="IPR003961">
    <property type="entry name" value="FN3_dom"/>
</dbReference>
<keyword evidence="14" id="KW-0325">Glycoprotein</keyword>
<dbReference type="FunFam" id="2.60.40.10:FF:000008">
    <property type="entry name" value="roundabout homolog 2 isoform X2"/>
    <property type="match status" value="2"/>
</dbReference>
<dbReference type="InterPro" id="IPR032986">
    <property type="entry name" value="Robo1_Ig-like3"/>
</dbReference>
<dbReference type="FunFam" id="2.60.40.10:FF:000026">
    <property type="entry name" value="roundabout homolog 2 isoform X1"/>
    <property type="match status" value="1"/>
</dbReference>
<keyword evidence="11" id="KW-0472">Membrane</keyword>
<dbReference type="FunFam" id="2.60.40.10:FF:000055">
    <property type="entry name" value="roundabout homolog 1 isoform X2"/>
    <property type="match status" value="1"/>
</dbReference>
<reference evidence="20" key="1">
    <citation type="submission" date="2023-03" db="EMBL/GenBank/DDBJ databases">
        <title>Electrophorus voltai genome.</title>
        <authorList>
            <person name="Bian C."/>
        </authorList>
    </citation>
    <scope>NUCLEOTIDE SEQUENCE</scope>
    <source>
        <strain evidence="20">CB-2022</strain>
        <tissue evidence="20">Muscle</tissue>
    </source>
</reference>
<proteinExistence type="inferred from homology"/>
<feature type="region of interest" description="Disordered" evidence="17">
    <location>
        <begin position="399"/>
        <end position="709"/>
    </location>
</feature>
<comment type="subcellular location">
    <subcellularLocation>
        <location evidence="1">Membrane</location>
        <topology evidence="1">Single-pass type I membrane protein</topology>
    </subcellularLocation>
</comment>
<dbReference type="Pfam" id="PF07679">
    <property type="entry name" value="I-set"/>
    <property type="match status" value="3"/>
</dbReference>
<feature type="compositionally biased region" description="Basic and acidic residues" evidence="17">
    <location>
        <begin position="2919"/>
        <end position="2931"/>
    </location>
</feature>
<evidence type="ECO:0000256" key="14">
    <source>
        <dbReference type="ARBA" id="ARBA00023180"/>
    </source>
</evidence>
<dbReference type="PROSITE" id="PS50835">
    <property type="entry name" value="IG_LIKE"/>
    <property type="match status" value="5"/>
</dbReference>
<dbReference type="SUPFAM" id="SSF141571">
    <property type="entry name" value="Pentapeptide repeat-like"/>
    <property type="match status" value="1"/>
</dbReference>
<dbReference type="Pfam" id="PF13927">
    <property type="entry name" value="Ig_3"/>
    <property type="match status" value="2"/>
</dbReference>
<dbReference type="GO" id="GO:0022603">
    <property type="term" value="P:regulation of anatomical structure morphogenesis"/>
    <property type="evidence" value="ECO:0007669"/>
    <property type="project" value="UniProtKB-ARBA"/>
</dbReference>
<dbReference type="InterPro" id="IPR007110">
    <property type="entry name" value="Ig-like_dom"/>
</dbReference>
<keyword evidence="9" id="KW-0524">Neurogenesis</keyword>
<feature type="domain" description="Ig-like" evidence="18">
    <location>
        <begin position="1622"/>
        <end position="1717"/>
    </location>
</feature>
<dbReference type="Proteomes" id="UP001239994">
    <property type="component" value="Unassembled WGS sequence"/>
</dbReference>
<evidence type="ECO:0000256" key="7">
    <source>
        <dbReference type="ARBA" id="ARBA00022737"/>
    </source>
</evidence>
<dbReference type="InterPro" id="IPR013106">
    <property type="entry name" value="Ig_V-set"/>
</dbReference>
<evidence type="ECO:0008006" key="22">
    <source>
        <dbReference type="Google" id="ProtNLM"/>
    </source>
</evidence>
<evidence type="ECO:0000256" key="13">
    <source>
        <dbReference type="ARBA" id="ARBA00023170"/>
    </source>
</evidence>
<feature type="domain" description="Ig-like" evidence="18">
    <location>
        <begin position="47"/>
        <end position="143"/>
    </location>
</feature>
<keyword evidence="8" id="KW-0221">Differentiation</keyword>
<dbReference type="PROSITE" id="PS50853">
    <property type="entry name" value="FN3"/>
    <property type="match status" value="3"/>
</dbReference>
<dbReference type="GO" id="GO:0035385">
    <property type="term" value="P:Roundabout signaling pathway"/>
    <property type="evidence" value="ECO:0007669"/>
    <property type="project" value="InterPro"/>
</dbReference>
<dbReference type="InterPro" id="IPR013098">
    <property type="entry name" value="Ig_I-set"/>
</dbReference>
<dbReference type="InterPro" id="IPR003599">
    <property type="entry name" value="Ig_sub"/>
</dbReference>
<evidence type="ECO:0000256" key="15">
    <source>
        <dbReference type="ARBA" id="ARBA00023319"/>
    </source>
</evidence>
<dbReference type="EMBL" id="JAROKS010000010">
    <property type="protein sequence ID" value="KAK1800520.1"/>
    <property type="molecule type" value="Genomic_DNA"/>
</dbReference>
<keyword evidence="10" id="KW-1133">Transmembrane helix</keyword>
<dbReference type="SMART" id="SM00060">
    <property type="entry name" value="FN3"/>
    <property type="match status" value="3"/>
</dbReference>
<feature type="region of interest" description="Disordered" evidence="17">
    <location>
        <begin position="776"/>
        <end position="808"/>
    </location>
</feature>
<dbReference type="InterPro" id="IPR036179">
    <property type="entry name" value="Ig-like_dom_sf"/>
</dbReference>
<feature type="region of interest" description="Disordered" evidence="17">
    <location>
        <begin position="179"/>
        <end position="217"/>
    </location>
</feature>
<dbReference type="GO" id="GO:0007417">
    <property type="term" value="P:central nervous system development"/>
    <property type="evidence" value="ECO:0007669"/>
    <property type="project" value="UniProtKB-ARBA"/>
</dbReference>
<evidence type="ECO:0000256" key="5">
    <source>
        <dbReference type="ARBA" id="ARBA00022692"/>
    </source>
</evidence>
<feature type="region of interest" description="Disordered" evidence="17">
    <location>
        <begin position="2735"/>
        <end position="2943"/>
    </location>
</feature>
<feature type="region of interest" description="Disordered" evidence="17">
    <location>
        <begin position="325"/>
        <end position="345"/>
    </location>
</feature>
<feature type="domain" description="Ig-like" evidence="18">
    <location>
        <begin position="1431"/>
        <end position="1525"/>
    </location>
</feature>
<evidence type="ECO:0000256" key="6">
    <source>
        <dbReference type="ARBA" id="ARBA00022729"/>
    </source>
</evidence>
<feature type="compositionally biased region" description="Basic and acidic residues" evidence="17">
    <location>
        <begin position="399"/>
        <end position="706"/>
    </location>
</feature>
<evidence type="ECO:0000256" key="17">
    <source>
        <dbReference type="SAM" id="MobiDB-lite"/>
    </source>
</evidence>
<dbReference type="SUPFAM" id="SSF48726">
    <property type="entry name" value="Immunoglobulin"/>
    <property type="match status" value="5"/>
</dbReference>
<dbReference type="PANTHER" id="PTHR12231:SF243">
    <property type="entry name" value="ROUNDABOUT HOMOLOG 1"/>
    <property type="match status" value="1"/>
</dbReference>
<feature type="domain" description="Ig-like" evidence="18">
    <location>
        <begin position="1530"/>
        <end position="1614"/>
    </location>
</feature>
<evidence type="ECO:0000259" key="19">
    <source>
        <dbReference type="PROSITE" id="PS50853"/>
    </source>
</evidence>
<dbReference type="InterPro" id="IPR036116">
    <property type="entry name" value="FN3_sf"/>
</dbReference>
<evidence type="ECO:0000256" key="2">
    <source>
        <dbReference type="ARBA" id="ARBA00022473"/>
    </source>
</evidence>
<dbReference type="FunFam" id="2.60.40.10:FF:000053">
    <property type="entry name" value="Roundabout guidance receptor 1"/>
    <property type="match status" value="1"/>
</dbReference>
<evidence type="ECO:0000256" key="10">
    <source>
        <dbReference type="ARBA" id="ARBA00022989"/>
    </source>
</evidence>
<dbReference type="SMART" id="SM00406">
    <property type="entry name" value="IGv"/>
    <property type="match status" value="2"/>
</dbReference>
<dbReference type="CDD" id="cd07693">
    <property type="entry name" value="IgC_1_Robo"/>
    <property type="match status" value="1"/>
</dbReference>
<evidence type="ECO:0000256" key="3">
    <source>
        <dbReference type="ARBA" id="ARBA00022500"/>
    </source>
</evidence>
<keyword evidence="13" id="KW-0675">Receptor</keyword>
<feature type="compositionally biased region" description="Low complexity" evidence="17">
    <location>
        <begin position="2903"/>
        <end position="2913"/>
    </location>
</feature>
<dbReference type="GO" id="GO:0051239">
    <property type="term" value="P:regulation of multicellular organismal process"/>
    <property type="evidence" value="ECO:0007669"/>
    <property type="project" value="UniProtKB-ARBA"/>
</dbReference>
<feature type="compositionally biased region" description="Basic and acidic residues" evidence="17">
    <location>
        <begin position="838"/>
        <end position="865"/>
    </location>
</feature>
<dbReference type="InterPro" id="IPR051170">
    <property type="entry name" value="Neural/epithelial_adhesion"/>
</dbReference>
<dbReference type="GO" id="GO:0006935">
    <property type="term" value="P:chemotaxis"/>
    <property type="evidence" value="ECO:0007669"/>
    <property type="project" value="UniProtKB-KW"/>
</dbReference>
<feature type="compositionally biased region" description="Polar residues" evidence="17">
    <location>
        <begin position="2445"/>
        <end position="2473"/>
    </location>
</feature>
<sequence length="2965" mass="324226">ISTVSYAASIASCVTLSHVGITSTPVPTLPPPLWPSGSRLRQEDSPPRIVEHPSDLIVSKGEPATLNCKAEGRPAPTVEWYKDGERVETDRDNPRSHRMLLPSGSLFFLRIVHGRRSKPDDGSYVCVARNYLGEAVSHNASLEVASKYSFPPLLQPLRRCVVPCLDCRAEGLRGSLESIPDGGGGGLDWDWARGGPSKPPGAQPSPGGKREPMRFGSSFRRRSAARRSFVTQLNVSPGARVKGEKLDRFCPPFLESAARWLGRCGQCRCTQVPDGTAGHSCPAPWGFTGSSCAGGIEECGPANRFLSSVAPHVRRHRRSDWAVGRACQPHAPGTGPSLSEAREGRAVTHVTPLRVGPCTRQPCAITVIVSSQERRAKREGNGRMRDQQVKVRFVWRGEERRGEGRRGEEKGGEERRRAEMGGDERGGEERGGEERRGGEGRRGEERRGEGRRGEERRGEERRGRRREERGGEGRGGEKRRGEGRRGRRREEKGGEEKGGDGRRREEMGGDERGGEGRRREERRRGEERRREERGGEEKGGEKKRGEERRGEGRRGEERRREERRREERGGEGRGGEERRGEERGGEEKGGEERGGEERRREERRGEGRRREEKRGEGRRREERRGEERRGEGRREGERGGEERRREERGGEGRRGEGRGGEERRKEKRGGEEKRGEGRRGEERRGKERGKGEEKRGEGRRGEERKNMALRAKPTFHFPRGLPVGLSFFSASRRSYAVGWSKPVADEGLHLRPHPPVISSAPLGLTPLRRVRHLRRCRPGVRTPSHAPLLGSGSQEREQDESEVFPSDEGRKQMLHCWGWRSRARSGGGGGEAAGRFPLESRELMRVEGRGRSERTGEREGEKQGLKDERTRRWKLGLTLYEEARDERKERIMEETKKRSGAELEETEAPRMGELRHTVTVTFCYKLRKLLCATLHTHDDERHAREHAAPAEGGRLADRTLRHVPLVTVPSIHERRPSWPVSEGDVGSEPGERLQLLRPTGFPSDKEDANYKLPVWKLDWQKEKETAVRDSRVNWNGDGTRQGLGHAGSRGWPSLPYHPTYPSHFYPSPPCGALWLVGGVALGLPAASCCVVLSLGLCVAWWQRSSLLSWQRKPTAVRAALRSPEKQAQGRTEPGEAGTGAYGARRSSHRGVRSPEKQPQGRTEPGEAATGAYGARRSRHRGVQRAITKPTEAGRGAARAEIGAVRLDLAQNAPDLIKEPPPPRAPTRPSTSTDSLASNYIGYAFSGYAFRGYAFRGYDFRGYTFRGYAFSGYAFRRYAFSGYAFRRYAFRGIRVQGGLGATELGLPPVLVMDGGGSLGRTLLLLPALLLTAPVLAAPAGNRRELWPAPSHGEGGVVVEAGQRTGLLGRRSPAFIAAVLRWRRASGVGSCPNLCPASFATGRVAPRQDRPEKTALYRRFSCQSDRGPGYLTPINRVLRDEFRQNPADVMVAEGEPAVLECQPPRGHPEPTISWRKDGANIDDRDERITIRSGKLMITNARKSDAGKYICVGTNMVGERESEIAELTVLERPSFTRRPTSVVVLADESVEFRCEARGDPFPTVRWRKEDGELPRGRYEILEDHTLSLRRVTPADVGSYSCLAENMMGKAEASASLTVHVVSVPPAFVVRPRNQVVGVGRTVTFQCEATGNPQPAIFWQRDGSQNLLFSYQPPQPSSRFSVSQTGDLTIMGVQRADSALYSCQALNIAGSVITKALLEVTDGPQKVITRMSPAVEETAHCPAHCPAHSASHLCLSPLSCHPVALACAVVSDRPPPVIRQGPENRTASVDSTVLLSCLATGTPLPTLLWRKDGMLVSTHDSRVSQLDGGGLQIRYAKLEDSGLYTCVASSPSGEASWKAYLTVEEFGIAAQPGRPTDPNLIPSAPSKPEVTDVTRFSVTLTWKASLNGATPTSYVIEGFSHASGSSWVTLADHVKTESYVLKGLKPGAVYLFLVRAANAYGLSDPSPITDAIRTQDTPPTIQGVDHRQIQKELGDVVIRLHKPTILSSSSVRVQWTVEQQSQYIQGYKVMYRPSTESGEPRGQWGVFEVRVSGEEGAVVPQLKKGVTYEFKVRPFFDEFQGADSEVKIARTLEEAPSGAPRGVTVTKSDSNGTAILVAWQPPPEEERNGVVQEYKIWCLGNESRYHVNRTVDGSTFSIVIPSLSPGIRYSVEVAASNGAGPGVKSDVTFFQLDSSGQMVDGADDQDALSHLSDVVKQPAFIAGIGATCWVVLMVFSVWLYRHRKKRTGLSSSSYAGIRKVAYQRGGDAVCSAGRPGLLNMGEAANQPWLADSWPNACTNHKDCSINCCNGGNGTSDSNLTTYSRPADCIANYSSQLDNKPGVLLGSDSAVYSDVDLSNKLNEMKTFNNPTLCYMGSGGGPPTPYEPTPYATTQLIQSNIMIKNSGVGPGPGDFNDKRWKVLQPKPLEMTSSLQFNIVEQNKDHYLPPTISYSQANEHGSAGSYHSSDRASNSTSGSQNHKKGTRTPKMSKQSAVNWAEPLPPPGLNPPASRSCEDYLQPMDKSFEPDPQCPTLQGRMYLHQGEMEEEEEQEGLDRCPTPPVRGAASSPAAMSYGHQSTATLTPSPQGDLHPGLHGNHGELRRHAASPPLHPRPPSPSHNYGYISGPPDEEADEDEAEGTEGEAGRRRRAKAASQGGQREQFPRRLQLHRGLEQTPASSTGDLESSVTGSMINGWGSASEEDNVSSGRSSAVSSSDGSFFTDADFAQAVATAAEYAGLRVARGPGAGPDDVGGGGPKYHIGPRPSSPVSTDSNMSAVVKQRKPHKRHKQHSTAPQGQQRQPPQEGADDPCLPLSPSSAGPKSPSHGSRCGYEEKGATLPRMGCGEARGRRGSAGGYRTREGSAERRGDHDRHRVPHGGKGKARPHAAAEDVPPYSQPYFPTAQSQKEAAGSSGSASSRGSGGRRRGDADPGGRRNPNDPGLHCMGTFSHQEEELEVGLLHITSNFPSAQC</sequence>
<dbReference type="GO" id="GO:0016199">
    <property type="term" value="P:axon midline choice point recognition"/>
    <property type="evidence" value="ECO:0007669"/>
    <property type="project" value="InterPro"/>
</dbReference>
<dbReference type="PANTHER" id="PTHR12231">
    <property type="entry name" value="CTX-RELATED TYPE I TRANSMEMBRANE PROTEIN"/>
    <property type="match status" value="1"/>
</dbReference>
<dbReference type="SMART" id="SM00409">
    <property type="entry name" value="IG"/>
    <property type="match status" value="5"/>
</dbReference>
<dbReference type="Pfam" id="PF00041">
    <property type="entry name" value="fn3"/>
    <property type="match status" value="3"/>
</dbReference>
<keyword evidence="2" id="KW-0217">Developmental protein</keyword>
<keyword evidence="21" id="KW-1185">Reference proteome</keyword>
<feature type="domain" description="Fibronectin type-III" evidence="19">
    <location>
        <begin position="1880"/>
        <end position="1973"/>
    </location>
</feature>
<dbReference type="FunFam" id="2.60.40.10:FF:000065">
    <property type="entry name" value="roundabout homolog 1 isoform X3"/>
    <property type="match status" value="1"/>
</dbReference>
<feature type="region of interest" description="Disordered" evidence="17">
    <location>
        <begin position="1119"/>
        <end position="1183"/>
    </location>
</feature>
<feature type="domain" description="Ig-like" evidence="18">
    <location>
        <begin position="1772"/>
        <end position="1858"/>
    </location>
</feature>
<organism evidence="20 21">
    <name type="scientific">Electrophorus voltai</name>
    <dbReference type="NCBI Taxonomy" id="2609070"/>
    <lineage>
        <taxon>Eukaryota</taxon>
        <taxon>Metazoa</taxon>
        <taxon>Chordata</taxon>
        <taxon>Craniata</taxon>
        <taxon>Vertebrata</taxon>
        <taxon>Euteleostomi</taxon>
        <taxon>Actinopterygii</taxon>
        <taxon>Neopterygii</taxon>
        <taxon>Teleostei</taxon>
        <taxon>Ostariophysi</taxon>
        <taxon>Gymnotiformes</taxon>
        <taxon>Gymnotoidei</taxon>
        <taxon>Gymnotidae</taxon>
        <taxon>Electrophorus</taxon>
    </lineage>
</organism>
<evidence type="ECO:0000256" key="12">
    <source>
        <dbReference type="ARBA" id="ARBA00023157"/>
    </source>
</evidence>
<keyword evidence="4" id="KW-0597">Phosphoprotein</keyword>
<gene>
    <name evidence="20" type="ORF">P4O66_005739</name>
</gene>
<comment type="caution">
    <text evidence="20">The sequence shown here is derived from an EMBL/GenBank/DDBJ whole genome shotgun (WGS) entry which is preliminary data.</text>
</comment>
<keyword evidence="15" id="KW-0393">Immunoglobulin domain</keyword>